<dbReference type="AlphaFoldDB" id="A0A1G4MB04"/>
<evidence type="ECO:0000313" key="13">
    <source>
        <dbReference type="EMBL" id="SCW00976.1"/>
    </source>
</evidence>
<dbReference type="GO" id="GO:0006646">
    <property type="term" value="P:phosphatidylethanolamine biosynthetic process"/>
    <property type="evidence" value="ECO:0007669"/>
    <property type="project" value="UniProtKB-UniPathway"/>
</dbReference>
<gene>
    <name evidence="13" type="ORF">LAFE_0D02300G</name>
</gene>
<comment type="pathway">
    <text evidence="9">Phospholipid metabolism; phosphatidylethanolamine biosynthesis; phosphatidylethanolamine from ethanolamine: step 2/3.</text>
</comment>
<name>A0A1G4MB04_LACFM</name>
<dbReference type="UniPathway" id="UPA00558">
    <property type="reaction ID" value="UER00742"/>
</dbReference>
<evidence type="ECO:0000256" key="8">
    <source>
        <dbReference type="ARBA" id="ARBA00023264"/>
    </source>
</evidence>
<evidence type="ECO:0000256" key="7">
    <source>
        <dbReference type="ARBA" id="ARBA00023209"/>
    </source>
</evidence>
<dbReference type="EC" id="2.7.7.14" evidence="10"/>
<keyword evidence="5" id="KW-0548">Nucleotidyltransferase</keyword>
<keyword evidence="8" id="KW-1208">Phospholipid metabolism</keyword>
<evidence type="ECO:0000256" key="9">
    <source>
        <dbReference type="ARBA" id="ARBA00024191"/>
    </source>
</evidence>
<dbReference type="STRING" id="4955.A0A1G4MB04"/>
<protein>
    <recommendedName>
        <fullName evidence="10">ethanolamine-phosphate cytidylyltransferase</fullName>
        <ecNumber evidence="10">2.7.7.14</ecNumber>
    </recommendedName>
    <alternativeName>
        <fullName evidence="11">CTP:phosphoethanolamine cytidylyltransferase</fullName>
    </alternativeName>
</protein>
<evidence type="ECO:0000256" key="1">
    <source>
        <dbReference type="ARBA" id="ARBA00005189"/>
    </source>
</evidence>
<dbReference type="CDD" id="cd02174">
    <property type="entry name" value="CCT"/>
    <property type="match status" value="1"/>
</dbReference>
<evidence type="ECO:0000256" key="6">
    <source>
        <dbReference type="ARBA" id="ARBA00023098"/>
    </source>
</evidence>
<proteinExistence type="inferred from homology"/>
<organism evidence="13 14">
    <name type="scientific">Lachancea fermentati</name>
    <name type="common">Zygosaccharomyces fermentati</name>
    <dbReference type="NCBI Taxonomy" id="4955"/>
    <lineage>
        <taxon>Eukaryota</taxon>
        <taxon>Fungi</taxon>
        <taxon>Dikarya</taxon>
        <taxon>Ascomycota</taxon>
        <taxon>Saccharomycotina</taxon>
        <taxon>Saccharomycetes</taxon>
        <taxon>Saccharomycetales</taxon>
        <taxon>Saccharomycetaceae</taxon>
        <taxon>Lachancea</taxon>
    </lineage>
</organism>
<accession>A0A1G4MB04</accession>
<dbReference type="EMBL" id="LT598492">
    <property type="protein sequence ID" value="SCW00976.1"/>
    <property type="molecule type" value="Genomic_DNA"/>
</dbReference>
<evidence type="ECO:0000259" key="12">
    <source>
        <dbReference type="Pfam" id="PF01467"/>
    </source>
</evidence>
<evidence type="ECO:0000256" key="5">
    <source>
        <dbReference type="ARBA" id="ARBA00022695"/>
    </source>
</evidence>
<dbReference type="SUPFAM" id="SSF52374">
    <property type="entry name" value="Nucleotidylyl transferase"/>
    <property type="match status" value="2"/>
</dbReference>
<dbReference type="PANTHER" id="PTHR45780:SF2">
    <property type="entry name" value="ETHANOLAMINE-PHOSPHATE CYTIDYLYLTRANSFERASE"/>
    <property type="match status" value="1"/>
</dbReference>
<keyword evidence="14" id="KW-1185">Reference proteome</keyword>
<dbReference type="InterPro" id="IPR044608">
    <property type="entry name" value="Ect1/PCYT2"/>
</dbReference>
<evidence type="ECO:0000256" key="3">
    <source>
        <dbReference type="ARBA" id="ARBA00022516"/>
    </source>
</evidence>
<sequence>MNLDPNRLWIDGCFDFTHHGHCGAILQARRIIPAGTEPSALICGVHNDRDILLNKGGQPVMQEQERYEHTRSNRWCSEVIEDAPYVTQPAVLDAHHCKYVVHGDDISTDANGEDCYQVMKDTGRFLVVKRTEGVSTTELIHRILTGSEICGCSKEAVEAIIKDEKLSLYATGPDGHARWCYVFHQNLDQPIVSGGYAFNPARAVYIEGDFDLFHVGHIEQLRALRETSDAGAGARACQEGSKLVVGITSKNPCYMTLTERVLSVLSCRYVDAVVIDPKTAELPLNRHELDDTALRTGRFAYLDRNVIVDRIQAARDHYMQRNARKGVPLEQ</sequence>
<dbReference type="Gene3D" id="3.40.50.620">
    <property type="entry name" value="HUPs"/>
    <property type="match status" value="2"/>
</dbReference>
<comment type="pathway">
    <text evidence="1">Lipid metabolism.</text>
</comment>
<dbReference type="PANTHER" id="PTHR45780">
    <property type="entry name" value="ETHANOLAMINE-PHOSPHATE CYTIDYLYLTRANSFERASE"/>
    <property type="match status" value="1"/>
</dbReference>
<dbReference type="GO" id="GO:0005737">
    <property type="term" value="C:cytoplasm"/>
    <property type="evidence" value="ECO:0007669"/>
    <property type="project" value="TreeGrafter"/>
</dbReference>
<dbReference type="InterPro" id="IPR014729">
    <property type="entry name" value="Rossmann-like_a/b/a_fold"/>
</dbReference>
<evidence type="ECO:0000256" key="2">
    <source>
        <dbReference type="ARBA" id="ARBA00010101"/>
    </source>
</evidence>
<keyword evidence="7" id="KW-0594">Phospholipid biosynthesis</keyword>
<reference evidence="13 14" key="1">
    <citation type="submission" date="2016-03" db="EMBL/GenBank/DDBJ databases">
        <authorList>
            <person name="Devillers H."/>
        </authorList>
    </citation>
    <scope>NUCLEOTIDE SEQUENCE [LARGE SCALE GENOMIC DNA]</scope>
    <source>
        <strain evidence="13">CBS 6772</strain>
    </source>
</reference>
<keyword evidence="3" id="KW-0444">Lipid biosynthesis</keyword>
<keyword evidence="4" id="KW-0808">Transferase</keyword>
<dbReference type="InterPro" id="IPR041723">
    <property type="entry name" value="CCT"/>
</dbReference>
<dbReference type="GO" id="GO:0004306">
    <property type="term" value="F:ethanolamine-phosphate cytidylyltransferase activity"/>
    <property type="evidence" value="ECO:0007669"/>
    <property type="project" value="UniProtKB-EC"/>
</dbReference>
<dbReference type="OrthoDB" id="40021at2759"/>
<keyword evidence="6" id="KW-0443">Lipid metabolism</keyword>
<comment type="similarity">
    <text evidence="2">Belongs to the cytidylyltransferase family.</text>
</comment>
<evidence type="ECO:0000313" key="14">
    <source>
        <dbReference type="Proteomes" id="UP000190831"/>
    </source>
</evidence>
<dbReference type="Pfam" id="PF01467">
    <property type="entry name" value="CTP_transf_like"/>
    <property type="match status" value="1"/>
</dbReference>
<dbReference type="OMA" id="FESNNWV"/>
<evidence type="ECO:0000256" key="10">
    <source>
        <dbReference type="ARBA" id="ARBA00024221"/>
    </source>
</evidence>
<feature type="domain" description="Cytidyltransferase-like" evidence="12">
    <location>
        <begin position="10"/>
        <end position="142"/>
    </location>
</feature>
<evidence type="ECO:0000256" key="11">
    <source>
        <dbReference type="ARBA" id="ARBA00031473"/>
    </source>
</evidence>
<dbReference type="InterPro" id="IPR004821">
    <property type="entry name" value="Cyt_trans-like"/>
</dbReference>
<dbReference type="Proteomes" id="UP000190831">
    <property type="component" value="Chromosome D"/>
</dbReference>
<evidence type="ECO:0000256" key="4">
    <source>
        <dbReference type="ARBA" id="ARBA00022679"/>
    </source>
</evidence>